<feature type="domain" description="GGDEF" evidence="4">
    <location>
        <begin position="119"/>
        <end position="243"/>
    </location>
</feature>
<dbReference type="GO" id="GO:1902201">
    <property type="term" value="P:negative regulation of bacterial-type flagellum-dependent cell motility"/>
    <property type="evidence" value="ECO:0007669"/>
    <property type="project" value="TreeGrafter"/>
</dbReference>
<dbReference type="GO" id="GO:0043709">
    <property type="term" value="P:cell adhesion involved in single-species biofilm formation"/>
    <property type="evidence" value="ECO:0007669"/>
    <property type="project" value="TreeGrafter"/>
</dbReference>
<dbReference type="KEGG" id="pla:Plav_2079"/>
<dbReference type="SUPFAM" id="SSF55073">
    <property type="entry name" value="Nucleotide cyclase"/>
    <property type="match status" value="1"/>
</dbReference>
<dbReference type="STRING" id="402881.Plav_2079"/>
<sequence length="243" mass="26002">MNEPMKIGDTKPVSGSSSLSAREREKARAGAAVSGGRTVSDSATIMGIPEAEVTPAVRDALMQLMAEVDTLRREVSAMRERLRESEELADRDPLIPVLNRRAFVRELSRVIAYGRRYAEPAGLVYFDIDNFKQVNDAHGHAAGDAALHHLAKLVLDNVRESDVLGRLGGDELGLILARADEATAKAKAASLASLVATAPLHHGGREIPLSISVGAVAFTGEDEPADALARADKAMYEAKRRDG</sequence>
<dbReference type="Proteomes" id="UP000006377">
    <property type="component" value="Chromosome"/>
</dbReference>
<dbReference type="SMART" id="SM00267">
    <property type="entry name" value="GGDEF"/>
    <property type="match status" value="1"/>
</dbReference>
<evidence type="ECO:0000313" key="6">
    <source>
        <dbReference type="Proteomes" id="UP000006377"/>
    </source>
</evidence>
<organism evidence="5 6">
    <name type="scientific">Parvibaculum lavamentivorans (strain DS-1 / DSM 13023 / NCIMB 13966)</name>
    <dbReference type="NCBI Taxonomy" id="402881"/>
    <lineage>
        <taxon>Bacteria</taxon>
        <taxon>Pseudomonadati</taxon>
        <taxon>Pseudomonadota</taxon>
        <taxon>Alphaproteobacteria</taxon>
        <taxon>Hyphomicrobiales</taxon>
        <taxon>Parvibaculaceae</taxon>
        <taxon>Parvibaculum</taxon>
    </lineage>
</organism>
<dbReference type="Pfam" id="PF00990">
    <property type="entry name" value="GGDEF"/>
    <property type="match status" value="1"/>
</dbReference>
<proteinExistence type="predicted"/>
<dbReference type="InterPro" id="IPR043128">
    <property type="entry name" value="Rev_trsase/Diguanyl_cyclase"/>
</dbReference>
<dbReference type="GO" id="GO:0052621">
    <property type="term" value="F:diguanylate cyclase activity"/>
    <property type="evidence" value="ECO:0007669"/>
    <property type="project" value="UniProtKB-EC"/>
</dbReference>
<dbReference type="PROSITE" id="PS50887">
    <property type="entry name" value="GGDEF"/>
    <property type="match status" value="1"/>
</dbReference>
<dbReference type="InterPro" id="IPR000160">
    <property type="entry name" value="GGDEF_dom"/>
</dbReference>
<protein>
    <recommendedName>
        <fullName evidence="1">diguanylate cyclase</fullName>
        <ecNumber evidence="1">2.7.7.65</ecNumber>
    </recommendedName>
</protein>
<evidence type="ECO:0000256" key="1">
    <source>
        <dbReference type="ARBA" id="ARBA00012528"/>
    </source>
</evidence>
<reference evidence="5 6" key="1">
    <citation type="journal article" date="2011" name="Stand. Genomic Sci.">
        <title>Complete genome sequence of Parvibaculum lavamentivorans type strain (DS-1(T)).</title>
        <authorList>
            <person name="Schleheck D."/>
            <person name="Weiss M."/>
            <person name="Pitluck S."/>
            <person name="Bruce D."/>
            <person name="Land M.L."/>
            <person name="Han S."/>
            <person name="Saunders E."/>
            <person name="Tapia R."/>
            <person name="Detter C."/>
            <person name="Brettin T."/>
            <person name="Han J."/>
            <person name="Woyke T."/>
            <person name="Goodwin L."/>
            <person name="Pennacchio L."/>
            <person name="Nolan M."/>
            <person name="Cook A.M."/>
            <person name="Kjelleberg S."/>
            <person name="Thomas T."/>
        </authorList>
    </citation>
    <scope>NUCLEOTIDE SEQUENCE [LARGE SCALE GENOMIC DNA]</scope>
    <source>
        <strain evidence="6">DS-1 / DSM 13023 / NCIMB 13966</strain>
    </source>
</reference>
<dbReference type="CDD" id="cd01949">
    <property type="entry name" value="GGDEF"/>
    <property type="match status" value="1"/>
</dbReference>
<keyword evidence="2" id="KW-0175">Coiled coil</keyword>
<dbReference type="RefSeq" id="WP_012110997.1">
    <property type="nucleotide sequence ID" value="NC_009719.1"/>
</dbReference>
<evidence type="ECO:0000256" key="3">
    <source>
        <dbReference type="SAM" id="MobiDB-lite"/>
    </source>
</evidence>
<dbReference type="InterPro" id="IPR050469">
    <property type="entry name" value="Diguanylate_Cyclase"/>
</dbReference>
<dbReference type="EMBL" id="CP000774">
    <property type="protein sequence ID" value="ABS63693.1"/>
    <property type="molecule type" value="Genomic_DNA"/>
</dbReference>
<dbReference type="InterPro" id="IPR029787">
    <property type="entry name" value="Nucleotide_cyclase"/>
</dbReference>
<dbReference type="Gene3D" id="3.30.70.270">
    <property type="match status" value="1"/>
</dbReference>
<feature type="coiled-coil region" evidence="2">
    <location>
        <begin position="61"/>
        <end position="88"/>
    </location>
</feature>
<dbReference type="AlphaFoldDB" id="A7HUW0"/>
<gene>
    <name evidence="5" type="ordered locus">Plav_2079</name>
</gene>
<dbReference type="NCBIfam" id="TIGR00254">
    <property type="entry name" value="GGDEF"/>
    <property type="match status" value="1"/>
</dbReference>
<evidence type="ECO:0000259" key="4">
    <source>
        <dbReference type="PROSITE" id="PS50887"/>
    </source>
</evidence>
<dbReference type="PANTHER" id="PTHR45138">
    <property type="entry name" value="REGULATORY COMPONENTS OF SENSORY TRANSDUCTION SYSTEM"/>
    <property type="match status" value="1"/>
</dbReference>
<evidence type="ECO:0000313" key="5">
    <source>
        <dbReference type="EMBL" id="ABS63693.1"/>
    </source>
</evidence>
<dbReference type="eggNOG" id="COG2199">
    <property type="taxonomic scope" value="Bacteria"/>
</dbReference>
<feature type="region of interest" description="Disordered" evidence="3">
    <location>
        <begin position="1"/>
        <end position="35"/>
    </location>
</feature>
<dbReference type="PANTHER" id="PTHR45138:SF24">
    <property type="entry name" value="DIGUANYLATE CYCLASE DGCC-RELATED"/>
    <property type="match status" value="1"/>
</dbReference>
<keyword evidence="6" id="KW-1185">Reference proteome</keyword>
<evidence type="ECO:0000256" key="2">
    <source>
        <dbReference type="SAM" id="Coils"/>
    </source>
</evidence>
<name>A7HUW0_PARL1</name>
<dbReference type="HOGENOM" id="CLU_000445_11_16_5"/>
<accession>A7HUW0</accession>
<dbReference type="GO" id="GO:0005886">
    <property type="term" value="C:plasma membrane"/>
    <property type="evidence" value="ECO:0007669"/>
    <property type="project" value="TreeGrafter"/>
</dbReference>
<dbReference type="EC" id="2.7.7.65" evidence="1"/>